<keyword evidence="1" id="KW-1133">Transmembrane helix</keyword>
<organism evidence="2 4">
    <name type="scientific">Rotaria sordida</name>
    <dbReference type="NCBI Taxonomy" id="392033"/>
    <lineage>
        <taxon>Eukaryota</taxon>
        <taxon>Metazoa</taxon>
        <taxon>Spiralia</taxon>
        <taxon>Gnathifera</taxon>
        <taxon>Rotifera</taxon>
        <taxon>Eurotatoria</taxon>
        <taxon>Bdelloidea</taxon>
        <taxon>Philodinida</taxon>
        <taxon>Philodinidae</taxon>
        <taxon>Rotaria</taxon>
    </lineage>
</organism>
<proteinExistence type="predicted"/>
<dbReference type="EMBL" id="CAJNOT010000524">
    <property type="protein sequence ID" value="CAF1010521.1"/>
    <property type="molecule type" value="Genomic_DNA"/>
</dbReference>
<sequence length="168" mass="20362">MSRTIATCTFQFILFLYEYLAWQLEIKNYTTHSHHRDLFGSNTYFLIVQINSLPHLAAVYVYYHRIKWAMLLYIPYLILFTIGQIFTWWLPYFFQKGLWYSDETGEKLAQYKKYHTNYHRILPRFKDHVIIPDTEHTILFILTLITLILTIRTMILTIKNKTLKIKSQ</sequence>
<evidence type="ECO:0000313" key="2">
    <source>
        <dbReference type="EMBL" id="CAF1010521.1"/>
    </source>
</evidence>
<reference evidence="2" key="1">
    <citation type="submission" date="2021-02" db="EMBL/GenBank/DDBJ databases">
        <authorList>
            <person name="Nowell W R."/>
        </authorList>
    </citation>
    <scope>NUCLEOTIDE SEQUENCE</scope>
</reference>
<keyword evidence="1" id="KW-0472">Membrane</keyword>
<accession>A0A814HG82</accession>
<gene>
    <name evidence="3" type="ORF">JBS370_LOCUS9781</name>
    <name evidence="2" type="ORF">ZHD862_LOCUS13009</name>
</gene>
<keyword evidence="1" id="KW-0812">Transmembrane</keyword>
<evidence type="ECO:0000313" key="3">
    <source>
        <dbReference type="EMBL" id="CAF3705390.1"/>
    </source>
</evidence>
<feature type="transmembrane region" description="Helical" evidence="1">
    <location>
        <begin position="70"/>
        <end position="90"/>
    </location>
</feature>
<comment type="caution">
    <text evidence="2">The sequence shown here is derived from an EMBL/GenBank/DDBJ whole genome shotgun (WGS) entry which is preliminary data.</text>
</comment>
<evidence type="ECO:0000256" key="1">
    <source>
        <dbReference type="SAM" id="Phobius"/>
    </source>
</evidence>
<evidence type="ECO:0000313" key="4">
    <source>
        <dbReference type="Proteomes" id="UP000663864"/>
    </source>
</evidence>
<dbReference type="AlphaFoldDB" id="A0A814HG82"/>
<protein>
    <submittedName>
        <fullName evidence="2">Uncharacterized protein</fullName>
    </submittedName>
</protein>
<name>A0A814HG82_9BILA</name>
<feature type="transmembrane region" description="Helical" evidence="1">
    <location>
        <begin position="138"/>
        <end position="158"/>
    </location>
</feature>
<feature type="transmembrane region" description="Helical" evidence="1">
    <location>
        <begin position="44"/>
        <end position="63"/>
    </location>
</feature>
<dbReference type="Proteomes" id="UP000663864">
    <property type="component" value="Unassembled WGS sequence"/>
</dbReference>
<dbReference type="Proteomes" id="UP000663836">
    <property type="component" value="Unassembled WGS sequence"/>
</dbReference>
<dbReference type="EMBL" id="CAJOBD010000681">
    <property type="protein sequence ID" value="CAF3705390.1"/>
    <property type="molecule type" value="Genomic_DNA"/>
</dbReference>